<accession>A0A0C3QLB5</accession>
<dbReference type="SUPFAM" id="SSF50249">
    <property type="entry name" value="Nucleic acid-binding proteins"/>
    <property type="match status" value="1"/>
</dbReference>
<keyword evidence="5" id="KW-0547">Nucleotide-binding</keyword>
<evidence type="ECO:0000256" key="6">
    <source>
        <dbReference type="ARBA" id="ARBA00022840"/>
    </source>
</evidence>
<dbReference type="InterPro" id="IPR050191">
    <property type="entry name" value="ATP-dep_DNA_ligase"/>
</dbReference>
<dbReference type="CDD" id="cd07969">
    <property type="entry name" value="OBF_DNA_ligase_I"/>
    <property type="match status" value="1"/>
</dbReference>
<feature type="compositionally biased region" description="Basic residues" evidence="8">
    <location>
        <begin position="336"/>
        <end position="346"/>
    </location>
</feature>
<evidence type="ECO:0000256" key="2">
    <source>
        <dbReference type="ARBA" id="ARBA00007572"/>
    </source>
</evidence>
<keyword evidence="6" id="KW-0067">ATP-binding</keyword>
<dbReference type="GO" id="GO:0005524">
    <property type="term" value="F:ATP binding"/>
    <property type="evidence" value="ECO:0007669"/>
    <property type="project" value="UniProtKB-KW"/>
</dbReference>
<dbReference type="Proteomes" id="UP000054248">
    <property type="component" value="Unassembled WGS sequence"/>
</dbReference>
<feature type="region of interest" description="Disordered" evidence="8">
    <location>
        <begin position="326"/>
        <end position="349"/>
    </location>
</feature>
<dbReference type="GO" id="GO:0003677">
    <property type="term" value="F:DNA binding"/>
    <property type="evidence" value="ECO:0007669"/>
    <property type="project" value="InterPro"/>
</dbReference>
<dbReference type="HOGENOM" id="CLU_005138_5_0_1"/>
<feature type="region of interest" description="Disordered" evidence="8">
    <location>
        <begin position="517"/>
        <end position="559"/>
    </location>
</feature>
<evidence type="ECO:0000256" key="5">
    <source>
        <dbReference type="ARBA" id="ARBA00022741"/>
    </source>
</evidence>
<feature type="domain" description="ATP-dependent DNA ligase family profile" evidence="9">
    <location>
        <begin position="221"/>
        <end position="402"/>
    </location>
</feature>
<dbReference type="Pfam" id="PF01068">
    <property type="entry name" value="DNA_ligase_A_M"/>
    <property type="match status" value="1"/>
</dbReference>
<feature type="compositionally biased region" description="Acidic residues" evidence="8">
    <location>
        <begin position="538"/>
        <end position="559"/>
    </location>
</feature>
<dbReference type="EMBL" id="KN822948">
    <property type="protein sequence ID" value="KIO33510.1"/>
    <property type="molecule type" value="Genomic_DNA"/>
</dbReference>
<evidence type="ECO:0000256" key="4">
    <source>
        <dbReference type="ARBA" id="ARBA00022705"/>
    </source>
</evidence>
<dbReference type="FunFam" id="2.40.50.140:FF:000062">
    <property type="entry name" value="DNA ligase"/>
    <property type="match status" value="1"/>
</dbReference>
<dbReference type="Pfam" id="PF04679">
    <property type="entry name" value="DNA_ligase_A_C"/>
    <property type="match status" value="1"/>
</dbReference>
<dbReference type="AlphaFoldDB" id="A0A0C3QLB5"/>
<dbReference type="GO" id="GO:0005634">
    <property type="term" value="C:nucleus"/>
    <property type="evidence" value="ECO:0007669"/>
    <property type="project" value="UniProtKB-SubCell"/>
</dbReference>
<dbReference type="PANTHER" id="PTHR45674:SF9">
    <property type="entry name" value="DNA LIGASE 3"/>
    <property type="match status" value="1"/>
</dbReference>
<dbReference type="Gene3D" id="3.30.470.30">
    <property type="entry name" value="DNA ligase/mRNA capping enzyme"/>
    <property type="match status" value="1"/>
</dbReference>
<evidence type="ECO:0000256" key="8">
    <source>
        <dbReference type="SAM" id="MobiDB-lite"/>
    </source>
</evidence>
<dbReference type="PANTHER" id="PTHR45674">
    <property type="entry name" value="DNA LIGASE 1/3 FAMILY MEMBER"/>
    <property type="match status" value="1"/>
</dbReference>
<dbReference type="GO" id="GO:0003910">
    <property type="term" value="F:DNA ligase (ATP) activity"/>
    <property type="evidence" value="ECO:0007669"/>
    <property type="project" value="InterPro"/>
</dbReference>
<feature type="compositionally biased region" description="Gly residues" evidence="8">
    <location>
        <begin position="527"/>
        <end position="537"/>
    </location>
</feature>
<keyword evidence="3" id="KW-0436">Ligase</keyword>
<evidence type="ECO:0000313" key="10">
    <source>
        <dbReference type="EMBL" id="KIO33510.1"/>
    </source>
</evidence>
<protein>
    <recommendedName>
        <fullName evidence="9">ATP-dependent DNA ligase family profile domain-containing protein</fullName>
    </recommendedName>
</protein>
<dbReference type="CDD" id="cd07900">
    <property type="entry name" value="Adenylation_DNA_ligase_I_Euk"/>
    <property type="match status" value="1"/>
</dbReference>
<comment type="similarity">
    <text evidence="2">Belongs to the ATP-dependent DNA ligase family.</text>
</comment>
<dbReference type="InterPro" id="IPR036599">
    <property type="entry name" value="DNA_ligase_N_sf"/>
</dbReference>
<evidence type="ECO:0000259" key="9">
    <source>
        <dbReference type="PROSITE" id="PS50160"/>
    </source>
</evidence>
<name>A0A0C3QLB5_9AGAM</name>
<comment type="subcellular location">
    <subcellularLocation>
        <location evidence="1">Nucleus</location>
    </subcellularLocation>
</comment>
<proteinExistence type="inferred from homology"/>
<dbReference type="STRING" id="1051891.A0A0C3QLB5"/>
<keyword evidence="4" id="KW-0235">DNA replication</keyword>
<keyword evidence="11" id="KW-1185">Reference proteome</keyword>
<evidence type="ECO:0000313" key="11">
    <source>
        <dbReference type="Proteomes" id="UP000054248"/>
    </source>
</evidence>
<reference evidence="10 11" key="1">
    <citation type="submission" date="2014-04" db="EMBL/GenBank/DDBJ databases">
        <authorList>
            <consortium name="DOE Joint Genome Institute"/>
            <person name="Kuo A."/>
            <person name="Girlanda M."/>
            <person name="Perotto S."/>
            <person name="Kohler A."/>
            <person name="Nagy L.G."/>
            <person name="Floudas D."/>
            <person name="Copeland A."/>
            <person name="Barry K.W."/>
            <person name="Cichocki N."/>
            <person name="Veneault-Fourrey C."/>
            <person name="LaButti K."/>
            <person name="Lindquist E.A."/>
            <person name="Lipzen A."/>
            <person name="Lundell T."/>
            <person name="Morin E."/>
            <person name="Murat C."/>
            <person name="Sun H."/>
            <person name="Tunlid A."/>
            <person name="Henrissat B."/>
            <person name="Grigoriev I.V."/>
            <person name="Hibbett D.S."/>
            <person name="Martin F."/>
            <person name="Nordberg H.P."/>
            <person name="Cantor M.N."/>
            <person name="Hua S.X."/>
        </authorList>
    </citation>
    <scope>NUCLEOTIDE SEQUENCE [LARGE SCALE GENOMIC DNA]</scope>
    <source>
        <strain evidence="10 11">MUT 4182</strain>
    </source>
</reference>
<reference evidence="11" key="2">
    <citation type="submission" date="2015-01" db="EMBL/GenBank/DDBJ databases">
        <title>Evolutionary Origins and Diversification of the Mycorrhizal Mutualists.</title>
        <authorList>
            <consortium name="DOE Joint Genome Institute"/>
            <consortium name="Mycorrhizal Genomics Consortium"/>
            <person name="Kohler A."/>
            <person name="Kuo A."/>
            <person name="Nagy L.G."/>
            <person name="Floudas D."/>
            <person name="Copeland A."/>
            <person name="Barry K.W."/>
            <person name="Cichocki N."/>
            <person name="Veneault-Fourrey C."/>
            <person name="LaButti K."/>
            <person name="Lindquist E.A."/>
            <person name="Lipzen A."/>
            <person name="Lundell T."/>
            <person name="Morin E."/>
            <person name="Murat C."/>
            <person name="Riley R."/>
            <person name="Ohm R."/>
            <person name="Sun H."/>
            <person name="Tunlid A."/>
            <person name="Henrissat B."/>
            <person name="Grigoriev I.V."/>
            <person name="Hibbett D.S."/>
            <person name="Martin F."/>
        </authorList>
    </citation>
    <scope>NUCLEOTIDE SEQUENCE [LARGE SCALE GENOMIC DNA]</scope>
    <source>
        <strain evidence="11">MUT 4182</strain>
    </source>
</reference>
<dbReference type="GO" id="GO:0006281">
    <property type="term" value="P:DNA repair"/>
    <property type="evidence" value="ECO:0007669"/>
    <property type="project" value="InterPro"/>
</dbReference>
<evidence type="ECO:0000256" key="7">
    <source>
        <dbReference type="ARBA" id="ARBA00023242"/>
    </source>
</evidence>
<dbReference type="GO" id="GO:0006273">
    <property type="term" value="P:lagging strand elongation"/>
    <property type="evidence" value="ECO:0007669"/>
    <property type="project" value="TreeGrafter"/>
</dbReference>
<dbReference type="OrthoDB" id="206088at2759"/>
<dbReference type="Gene3D" id="2.40.50.140">
    <property type="entry name" value="Nucleic acid-binding proteins"/>
    <property type="match status" value="1"/>
</dbReference>
<dbReference type="PROSITE" id="PS50160">
    <property type="entry name" value="DNA_LIGASE_A3"/>
    <property type="match status" value="1"/>
</dbReference>
<dbReference type="GO" id="GO:0006310">
    <property type="term" value="P:DNA recombination"/>
    <property type="evidence" value="ECO:0007669"/>
    <property type="project" value="InterPro"/>
</dbReference>
<evidence type="ECO:0000256" key="1">
    <source>
        <dbReference type="ARBA" id="ARBA00004123"/>
    </source>
</evidence>
<dbReference type="InterPro" id="IPR012309">
    <property type="entry name" value="DNA_ligase_ATP-dep_C"/>
</dbReference>
<dbReference type="PROSITE" id="PS00697">
    <property type="entry name" value="DNA_LIGASE_A1"/>
    <property type="match status" value="1"/>
</dbReference>
<dbReference type="SUPFAM" id="SSF56091">
    <property type="entry name" value="DNA ligase/mRNA capping enzyme, catalytic domain"/>
    <property type="match status" value="1"/>
</dbReference>
<evidence type="ECO:0000256" key="3">
    <source>
        <dbReference type="ARBA" id="ARBA00022598"/>
    </source>
</evidence>
<dbReference type="FunFam" id="3.30.470.30:FF:000002">
    <property type="entry name" value="DNA ligase"/>
    <property type="match status" value="1"/>
</dbReference>
<dbReference type="InterPro" id="IPR012310">
    <property type="entry name" value="DNA_ligase_ATP-dep_cent"/>
</dbReference>
<dbReference type="Gene3D" id="1.10.3260.10">
    <property type="entry name" value="DNA ligase, ATP-dependent, N-terminal domain"/>
    <property type="match status" value="1"/>
</dbReference>
<gene>
    <name evidence="10" type="ORF">M407DRAFT_17761</name>
</gene>
<dbReference type="InterPro" id="IPR016059">
    <property type="entry name" value="DNA_ligase_ATP-dep_CS"/>
</dbReference>
<keyword evidence="7" id="KW-0539">Nucleus</keyword>
<sequence>MLSALSRALVLSRPPALGYPQPPSGSELYVPSELLQKVKPLPATKKKSADPDLVREDVKERFLKAESLLKKVFVQHPNYGHIVKAILEHGFENLADQVPLAVGVPLHPTLGSPTRSLDEIYERLGDLSFTAEFKYDGQRVQMHARRREGESKHLVKLFSRHLEDMTEKYPDILSLVDCIFENSPEISSFIIDAEIVAVDPVNGDVRSFQELSNRPKKDVNLRDVKVVVCVYAFDLMYFNDRVLLGEPFRTRRDLLRTKFPQYILEDKYTARLDHVESCEGDDGREVVEEFFQRAVESKSEGLMIKLLDSGEVIEVVGYGDGDDVVMEDASTSSPKKDKKKSTRRKPLPATYEPDKRTLAWLKLKKDYVQGVGDSFDLVPVGGWHGMGRKNKWWSPVLLAIFDPKRDCLVAVCKCMSGFTDAFYQAMVEKYKLGSDMCSKQPFPGIQVDYGDLRPSVYFKPSEVWELQGADITISPRSVAALGLISDQRGLSIRFPRFIRTREDKSIEDATGPDMLADLYRKQEGRNGGRAGGAAGGVDEGELLDPESEEEGDLEDEEEI</sequence>
<dbReference type="Gene3D" id="3.30.1490.70">
    <property type="match status" value="1"/>
</dbReference>
<dbReference type="InterPro" id="IPR012340">
    <property type="entry name" value="NA-bd_OB-fold"/>
</dbReference>
<organism evidence="10 11">
    <name type="scientific">Tulasnella calospora MUT 4182</name>
    <dbReference type="NCBI Taxonomy" id="1051891"/>
    <lineage>
        <taxon>Eukaryota</taxon>
        <taxon>Fungi</taxon>
        <taxon>Dikarya</taxon>
        <taxon>Basidiomycota</taxon>
        <taxon>Agaricomycotina</taxon>
        <taxon>Agaricomycetes</taxon>
        <taxon>Cantharellales</taxon>
        <taxon>Tulasnellaceae</taxon>
        <taxon>Tulasnella</taxon>
    </lineage>
</organism>